<dbReference type="RefSeq" id="WP_311951082.1">
    <property type="nucleotide sequence ID" value="NZ_JAVLVU010000001.1"/>
</dbReference>
<organism evidence="1 2">
    <name type="scientific">Mucilaginibacter terrae</name>
    <dbReference type="NCBI Taxonomy" id="1955052"/>
    <lineage>
        <taxon>Bacteria</taxon>
        <taxon>Pseudomonadati</taxon>
        <taxon>Bacteroidota</taxon>
        <taxon>Sphingobacteriia</taxon>
        <taxon>Sphingobacteriales</taxon>
        <taxon>Sphingobacteriaceae</taxon>
        <taxon>Mucilaginibacter</taxon>
    </lineage>
</organism>
<evidence type="ECO:0008006" key="3">
    <source>
        <dbReference type="Google" id="ProtNLM"/>
    </source>
</evidence>
<dbReference type="InterPro" id="IPR011335">
    <property type="entry name" value="Restrct_endonuc-II-like"/>
</dbReference>
<proteinExistence type="predicted"/>
<evidence type="ECO:0000313" key="2">
    <source>
        <dbReference type="Proteomes" id="UP001258315"/>
    </source>
</evidence>
<dbReference type="Proteomes" id="UP001258315">
    <property type="component" value="Unassembled WGS sequence"/>
</dbReference>
<evidence type="ECO:0000313" key="1">
    <source>
        <dbReference type="EMBL" id="MDT3403782.1"/>
    </source>
</evidence>
<accession>A0ABU3GVH6</accession>
<gene>
    <name evidence="1" type="ORF">QE417_002854</name>
</gene>
<comment type="caution">
    <text evidence="1">The sequence shown here is derived from an EMBL/GenBank/DDBJ whole genome shotgun (WGS) entry which is preliminary data.</text>
</comment>
<sequence>MNAEQFSDNIQSWMDLSGSGRHAEAEKFYYKELFEAVITAFCKKYTGRKTGGLLVSLLGFSPEPVILTASLLQPATHLIVTTPLKQEIVQVLEKYLQPGYQLVILEDTSFKTIYKRIKESLSDFPTSNITVDITGGKKSMVAAAAIFAKDYGSEIVYVDFEVYLKELRKPKPGTEYLNVIYDPLTDQPETSIING</sequence>
<dbReference type="Gene3D" id="3.40.50.10770">
    <property type="entry name" value="Hypothetical protein VC1899 like domain (Restriction endonuclease-like)"/>
    <property type="match status" value="1"/>
</dbReference>
<keyword evidence="2" id="KW-1185">Reference proteome</keyword>
<dbReference type="EMBL" id="JAVLVU010000001">
    <property type="protein sequence ID" value="MDT3403782.1"/>
    <property type="molecule type" value="Genomic_DNA"/>
</dbReference>
<name>A0ABU3GVH6_9SPHI</name>
<dbReference type="SUPFAM" id="SSF52980">
    <property type="entry name" value="Restriction endonuclease-like"/>
    <property type="match status" value="1"/>
</dbReference>
<protein>
    <recommendedName>
        <fullName evidence="3">CRISPR-associated protein</fullName>
    </recommendedName>
</protein>
<reference evidence="2" key="1">
    <citation type="submission" date="2023-07" db="EMBL/GenBank/DDBJ databases">
        <title>Functional and genomic diversity of the sorghum phyllosphere microbiome.</title>
        <authorList>
            <person name="Shade A."/>
        </authorList>
    </citation>
    <scope>NUCLEOTIDE SEQUENCE [LARGE SCALE GENOMIC DNA]</scope>
    <source>
        <strain evidence="2">SORGH_AS_0422</strain>
    </source>
</reference>